<dbReference type="InterPro" id="IPR014202">
    <property type="entry name" value="Spore_II_R"/>
</dbReference>
<dbReference type="NCBIfam" id="TIGR02837">
    <property type="entry name" value="spore_II_R"/>
    <property type="match status" value="1"/>
</dbReference>
<dbReference type="EMBL" id="JAUSTY010000003">
    <property type="protein sequence ID" value="MDQ0165140.1"/>
    <property type="molecule type" value="Genomic_DNA"/>
</dbReference>
<accession>A0ABT9VW72</accession>
<keyword evidence="1" id="KW-1133">Transmembrane helix</keyword>
<keyword evidence="1" id="KW-0472">Membrane</keyword>
<gene>
    <name evidence="2" type="ORF">J2S11_001040</name>
</gene>
<keyword evidence="1" id="KW-0812">Transmembrane</keyword>
<dbReference type="Proteomes" id="UP001235840">
    <property type="component" value="Unassembled WGS sequence"/>
</dbReference>
<evidence type="ECO:0000313" key="2">
    <source>
        <dbReference type="EMBL" id="MDQ0165140.1"/>
    </source>
</evidence>
<sequence length="224" mass="25613">MKVDRVIDRGRNVEKKKSRLALFLAISLLVIVMSWEYQSYASASMLNQTVGIPEESIRLRVLAHSDSPSDQWLKREVRDAIVDQINEWVGDIQDIEQARAYIQAAEVELNQLVRQTIQERGYSYSSSIQFGEVVFPAKLYGNQLYPAGEYEGLLVTIGAGQGENWWCVLFPPLCFIDFGTGQTVAENQDSNDSNQSAFDNQQEQEVEVRFFVLEWLSKIKSWFS</sequence>
<comment type="caution">
    <text evidence="2">The sequence shown here is derived from an EMBL/GenBank/DDBJ whole genome shotgun (WGS) entry which is preliminary data.</text>
</comment>
<proteinExistence type="predicted"/>
<keyword evidence="3" id="KW-1185">Reference proteome</keyword>
<name>A0ABT9VW72_9BACI</name>
<evidence type="ECO:0000313" key="3">
    <source>
        <dbReference type="Proteomes" id="UP001235840"/>
    </source>
</evidence>
<feature type="transmembrane region" description="Helical" evidence="1">
    <location>
        <begin position="20"/>
        <end position="37"/>
    </location>
</feature>
<protein>
    <submittedName>
        <fullName evidence="2">Stage II sporulation protein R</fullName>
    </submittedName>
</protein>
<reference evidence="2 3" key="1">
    <citation type="submission" date="2023-07" db="EMBL/GenBank/DDBJ databases">
        <title>Genomic Encyclopedia of Type Strains, Phase IV (KMG-IV): sequencing the most valuable type-strain genomes for metagenomic binning, comparative biology and taxonomic classification.</title>
        <authorList>
            <person name="Goeker M."/>
        </authorList>
    </citation>
    <scope>NUCLEOTIDE SEQUENCE [LARGE SCALE GENOMIC DNA]</scope>
    <source>
        <strain evidence="2 3">DSM 12751</strain>
    </source>
</reference>
<evidence type="ECO:0000256" key="1">
    <source>
        <dbReference type="SAM" id="Phobius"/>
    </source>
</evidence>
<dbReference type="Pfam" id="PF09551">
    <property type="entry name" value="Spore_II_R"/>
    <property type="match status" value="1"/>
</dbReference>
<organism evidence="2 3">
    <name type="scientific">Caldalkalibacillus horti</name>
    <dbReference type="NCBI Taxonomy" id="77523"/>
    <lineage>
        <taxon>Bacteria</taxon>
        <taxon>Bacillati</taxon>
        <taxon>Bacillota</taxon>
        <taxon>Bacilli</taxon>
        <taxon>Bacillales</taxon>
        <taxon>Bacillaceae</taxon>
        <taxon>Caldalkalibacillus</taxon>
    </lineage>
</organism>